<feature type="domain" description="Zn(2)-C6 fungal-type" evidence="2">
    <location>
        <begin position="32"/>
        <end position="65"/>
    </location>
</feature>
<dbReference type="Pfam" id="PF00172">
    <property type="entry name" value="Zn_clus"/>
    <property type="match status" value="1"/>
</dbReference>
<dbReference type="EMBL" id="LNZH02000215">
    <property type="protein sequence ID" value="OCB84548.1"/>
    <property type="molecule type" value="Genomic_DNA"/>
</dbReference>
<proteinExistence type="predicted"/>
<dbReference type="Proteomes" id="UP000757232">
    <property type="component" value="Unassembled WGS sequence"/>
</dbReference>
<dbReference type="PROSITE" id="PS50048">
    <property type="entry name" value="ZN2_CY6_FUNGAL_2"/>
    <property type="match status" value="1"/>
</dbReference>
<dbReference type="Gene3D" id="4.10.240.10">
    <property type="entry name" value="Zn(2)-C6 fungal-type DNA-binding domain"/>
    <property type="match status" value="1"/>
</dbReference>
<dbReference type="OrthoDB" id="10601449at2759"/>
<dbReference type="CDD" id="cd00067">
    <property type="entry name" value="GAL4"/>
    <property type="match status" value="1"/>
</dbReference>
<reference evidence="3" key="1">
    <citation type="submission" date="2016-06" db="EMBL/GenBank/DDBJ databases">
        <title>Draft Genome sequence of the fungus Inonotus baumii.</title>
        <authorList>
            <person name="Zhu H."/>
            <person name="Lin W."/>
        </authorList>
    </citation>
    <scope>NUCLEOTIDE SEQUENCE</scope>
    <source>
        <strain evidence="3">821</strain>
    </source>
</reference>
<protein>
    <recommendedName>
        <fullName evidence="2">Zn(2)-C6 fungal-type domain-containing protein</fullName>
    </recommendedName>
</protein>
<dbReference type="InterPro" id="IPR001138">
    <property type="entry name" value="Zn2Cys6_DnaBD"/>
</dbReference>
<comment type="caution">
    <text evidence="3">The sequence shown here is derived from an EMBL/GenBank/DDBJ whole genome shotgun (WGS) entry which is preliminary data.</text>
</comment>
<feature type="compositionally biased region" description="Low complexity" evidence="1">
    <location>
        <begin position="198"/>
        <end position="222"/>
    </location>
</feature>
<dbReference type="GO" id="GO:0000981">
    <property type="term" value="F:DNA-binding transcription factor activity, RNA polymerase II-specific"/>
    <property type="evidence" value="ECO:0007669"/>
    <property type="project" value="InterPro"/>
</dbReference>
<dbReference type="AlphaFoldDB" id="A0A9Q5HRA5"/>
<gene>
    <name evidence="3" type="ORF">A7U60_g8534</name>
</gene>
<evidence type="ECO:0000256" key="1">
    <source>
        <dbReference type="SAM" id="MobiDB-lite"/>
    </source>
</evidence>
<organism evidence="3 4">
    <name type="scientific">Sanghuangporus baumii</name>
    <name type="common">Phellinus baumii</name>
    <dbReference type="NCBI Taxonomy" id="108892"/>
    <lineage>
        <taxon>Eukaryota</taxon>
        <taxon>Fungi</taxon>
        <taxon>Dikarya</taxon>
        <taxon>Basidiomycota</taxon>
        <taxon>Agaricomycotina</taxon>
        <taxon>Agaricomycetes</taxon>
        <taxon>Hymenochaetales</taxon>
        <taxon>Hymenochaetaceae</taxon>
        <taxon>Sanghuangporus</taxon>
    </lineage>
</organism>
<feature type="compositionally biased region" description="Low complexity" evidence="1">
    <location>
        <begin position="107"/>
        <end position="121"/>
    </location>
</feature>
<accession>A0A9Q5HRA5</accession>
<evidence type="ECO:0000259" key="2">
    <source>
        <dbReference type="PROSITE" id="PS50048"/>
    </source>
</evidence>
<dbReference type="PROSITE" id="PS00463">
    <property type="entry name" value="ZN2_CY6_FUNGAL_1"/>
    <property type="match status" value="1"/>
</dbReference>
<sequence>MPDQHPDVLKLQAEAALKRLEEARLHERCPKACKSCSQKHRKCQFKNGHYPKCDLCAKNNRECEIIPTPVSHTRRNDDSNHAISQQQQYAGGYGHSGLTTFERSRRTSSGPYSSDSPTSSPVDNRSPGGTNSYAYAQTGAYAYGSAASPTQIPSGTYPALQNQQSQYPHYSCGHGHPQQHGSSSHTQHERDPTTYCVPSQSHGHSSPSSFGSGPSHWPGPHGAQAQVTPGSAGQGYGYSSSSHPTPPVRQAPTPSVPNIHTGTGQSYISFIYGFSRTTQGYPLASPGSPGGSYSAAGSGVYQMSPQNPSCVRYGAGGSGHGYDQSLNNASPGSVNEGNMYYQPGLHQ</sequence>
<evidence type="ECO:0000313" key="4">
    <source>
        <dbReference type="Proteomes" id="UP000757232"/>
    </source>
</evidence>
<dbReference type="InterPro" id="IPR036864">
    <property type="entry name" value="Zn2-C6_fun-type_DNA-bd_sf"/>
</dbReference>
<feature type="compositionally biased region" description="Low complexity" evidence="1">
    <location>
        <begin position="173"/>
        <end position="185"/>
    </location>
</feature>
<evidence type="ECO:0000313" key="3">
    <source>
        <dbReference type="EMBL" id="OCB84548.1"/>
    </source>
</evidence>
<dbReference type="GO" id="GO:0008270">
    <property type="term" value="F:zinc ion binding"/>
    <property type="evidence" value="ECO:0007669"/>
    <property type="project" value="InterPro"/>
</dbReference>
<feature type="compositionally biased region" description="Polar residues" evidence="1">
    <location>
        <begin position="252"/>
        <end position="261"/>
    </location>
</feature>
<name>A0A9Q5HRA5_SANBA</name>
<feature type="region of interest" description="Disordered" evidence="1">
    <location>
        <begin position="87"/>
        <end position="131"/>
    </location>
</feature>
<keyword evidence="4" id="KW-1185">Reference proteome</keyword>
<dbReference type="SUPFAM" id="SSF57701">
    <property type="entry name" value="Zn2/Cys6 DNA-binding domain"/>
    <property type="match status" value="1"/>
</dbReference>
<feature type="region of interest" description="Disordered" evidence="1">
    <location>
        <begin position="166"/>
        <end position="261"/>
    </location>
</feature>